<evidence type="ECO:0000256" key="1">
    <source>
        <dbReference type="SAM" id="MobiDB-lite"/>
    </source>
</evidence>
<name>A0A5N6GEY2_ASPFL</name>
<dbReference type="AlphaFoldDB" id="A0A5N6GEY2"/>
<feature type="region of interest" description="Disordered" evidence="1">
    <location>
        <begin position="1"/>
        <end position="24"/>
    </location>
</feature>
<protein>
    <submittedName>
        <fullName evidence="2">Uncharacterized protein</fullName>
    </submittedName>
</protein>
<dbReference type="EMBL" id="ML734850">
    <property type="protein sequence ID" value="KAB8239924.1"/>
    <property type="molecule type" value="Genomic_DNA"/>
</dbReference>
<sequence length="305" mass="33818">KSKTHKQAQRLTQSSNCSTHQPLSKSQIKALRQSRQSITSQQAWEMIQINSGLTNQSLNQFQIKALNALKSPPVTDKGKKVRSRLDLVHATCKPNGDRAVWLCCISMTQSHLADMNKKEWSSFLAKLGKEKNGKIIDPLPTYENPTLKALERVSSSTICDMIKKVPIEGNKQSVQTASLTMIFPKWNDDICSMILDISHGVDHLARALFEASFTIAEQRRHIIISSGGALSAPNDVFILKGAKKRATEEIFGSMIYKALIDNPESGGSDDVVLESVSMTIRREDAVLKLSLDPMRAVEVAKVLYV</sequence>
<dbReference type="Proteomes" id="UP000325434">
    <property type="component" value="Unassembled WGS sequence"/>
</dbReference>
<accession>A0A5N6GEY2</accession>
<organism evidence="2">
    <name type="scientific">Aspergillus flavus</name>
    <dbReference type="NCBI Taxonomy" id="5059"/>
    <lineage>
        <taxon>Eukaryota</taxon>
        <taxon>Fungi</taxon>
        <taxon>Dikarya</taxon>
        <taxon>Ascomycota</taxon>
        <taxon>Pezizomycotina</taxon>
        <taxon>Eurotiomycetes</taxon>
        <taxon>Eurotiomycetidae</taxon>
        <taxon>Eurotiales</taxon>
        <taxon>Aspergillaceae</taxon>
        <taxon>Aspergillus</taxon>
        <taxon>Aspergillus subgen. Circumdati</taxon>
    </lineage>
</organism>
<reference evidence="2" key="1">
    <citation type="submission" date="2019-04" db="EMBL/GenBank/DDBJ databases">
        <title>Friends and foes A comparative genomics study of 23 Aspergillus species from section Flavi.</title>
        <authorList>
            <consortium name="DOE Joint Genome Institute"/>
            <person name="Kjaerbolling I."/>
            <person name="Vesth T."/>
            <person name="Frisvad J.C."/>
            <person name="Nybo J.L."/>
            <person name="Theobald S."/>
            <person name="Kildgaard S."/>
            <person name="Isbrandt T."/>
            <person name="Kuo A."/>
            <person name="Sato A."/>
            <person name="Lyhne E.K."/>
            <person name="Kogle M.E."/>
            <person name="Wiebenga A."/>
            <person name="Kun R.S."/>
            <person name="Lubbers R.J."/>
            <person name="Makela M.R."/>
            <person name="Barry K."/>
            <person name="Chovatia M."/>
            <person name="Clum A."/>
            <person name="Daum C."/>
            <person name="Haridas S."/>
            <person name="He G."/>
            <person name="LaButti K."/>
            <person name="Lipzen A."/>
            <person name="Mondo S."/>
            <person name="Riley R."/>
            <person name="Salamov A."/>
            <person name="Simmons B.A."/>
            <person name="Magnuson J.K."/>
            <person name="Henrissat B."/>
            <person name="Mortensen U.H."/>
            <person name="Larsen T.O."/>
            <person name="Devries R.P."/>
            <person name="Grigoriev I.V."/>
            <person name="Machida M."/>
            <person name="Baker S.E."/>
            <person name="Andersen M.R."/>
        </authorList>
    </citation>
    <scope>NUCLEOTIDE SEQUENCE [LARGE SCALE GENOMIC DNA]</scope>
    <source>
        <strain evidence="2">CBS 121.62</strain>
    </source>
</reference>
<gene>
    <name evidence="2" type="ORF">BDV35DRAFT_375089</name>
</gene>
<proteinExistence type="predicted"/>
<evidence type="ECO:0000313" key="2">
    <source>
        <dbReference type="EMBL" id="KAB8239924.1"/>
    </source>
</evidence>
<feature type="compositionally biased region" description="Polar residues" evidence="1">
    <location>
        <begin position="9"/>
        <end position="24"/>
    </location>
</feature>
<feature type="non-terminal residue" evidence="2">
    <location>
        <position position="1"/>
    </location>
</feature>